<evidence type="ECO:0000259" key="2">
    <source>
        <dbReference type="Pfam" id="PF13568"/>
    </source>
</evidence>
<evidence type="ECO:0000313" key="4">
    <source>
        <dbReference type="Proteomes" id="UP000184050"/>
    </source>
</evidence>
<gene>
    <name evidence="3" type="ORF">SAMN05444280_11639</name>
</gene>
<protein>
    <submittedName>
        <fullName evidence="3">Outer membrane protein beta-barrel domain-containing protein</fullName>
    </submittedName>
</protein>
<keyword evidence="4" id="KW-1185">Reference proteome</keyword>
<dbReference type="STRING" id="1168035.SAMN05444280_11639"/>
<organism evidence="3 4">
    <name type="scientific">Tangfeifania diversioriginum</name>
    <dbReference type="NCBI Taxonomy" id="1168035"/>
    <lineage>
        <taxon>Bacteria</taxon>
        <taxon>Pseudomonadati</taxon>
        <taxon>Bacteroidota</taxon>
        <taxon>Bacteroidia</taxon>
        <taxon>Marinilabiliales</taxon>
        <taxon>Prolixibacteraceae</taxon>
        <taxon>Tangfeifania</taxon>
    </lineage>
</organism>
<feature type="chain" id="PRO_5012883992" evidence="1">
    <location>
        <begin position="20"/>
        <end position="309"/>
    </location>
</feature>
<proteinExistence type="predicted"/>
<dbReference type="OrthoDB" id="1117977at2"/>
<dbReference type="Pfam" id="PF13568">
    <property type="entry name" value="OMP_b-brl_2"/>
    <property type="match status" value="1"/>
</dbReference>
<keyword evidence="1" id="KW-0732">Signal</keyword>
<dbReference type="Proteomes" id="UP000184050">
    <property type="component" value="Unassembled WGS sequence"/>
</dbReference>
<feature type="domain" description="Outer membrane protein beta-barrel" evidence="2">
    <location>
        <begin position="105"/>
        <end position="275"/>
    </location>
</feature>
<name>A0A1M6IBZ5_9BACT</name>
<dbReference type="RefSeq" id="WP_073169448.1">
    <property type="nucleotide sequence ID" value="NZ_FQZE01000016.1"/>
</dbReference>
<evidence type="ECO:0000313" key="3">
    <source>
        <dbReference type="EMBL" id="SHJ31999.1"/>
    </source>
</evidence>
<accession>A0A1M6IBZ5</accession>
<dbReference type="EMBL" id="FQZE01000016">
    <property type="protein sequence ID" value="SHJ31999.1"/>
    <property type="molecule type" value="Genomic_DNA"/>
</dbReference>
<dbReference type="InterPro" id="IPR025665">
    <property type="entry name" value="Beta-barrel_OMP_2"/>
</dbReference>
<reference evidence="3 4" key="1">
    <citation type="submission" date="2016-11" db="EMBL/GenBank/DDBJ databases">
        <authorList>
            <person name="Jaros S."/>
            <person name="Januszkiewicz K."/>
            <person name="Wedrychowicz H."/>
        </authorList>
    </citation>
    <scope>NUCLEOTIDE SEQUENCE [LARGE SCALE GENOMIC DNA]</scope>
    <source>
        <strain evidence="3 4">DSM 27063</strain>
    </source>
</reference>
<feature type="signal peptide" evidence="1">
    <location>
        <begin position="1"/>
        <end position="19"/>
    </location>
</feature>
<dbReference type="AlphaFoldDB" id="A0A1M6IBZ5"/>
<sequence length="309" mass="34715">MKRLTTFILCIVFAVNLSAQTDTTKVGTKNKNVVTVIEDGEKVQVKVGNNNGVEVITDEWGDTTHIRIGRRTFDVVEGWEGTHISVNKESRDSRWTGSFNPHWAGLELGMNYYHQTDYSLYNTINTVVPPDFMELHNAKSITVNLNFAEWAFKNEANNFGLVTGLGFSFMDFTFDQPLTIEKAGGNGIIMPVDLDPDGLKKTKLNVSYLTAPLMLEIKTPLRMGHKRLYLAGGVIGGVNIGSHTKFKYKNDKEKNKSSFNISKFKYDLTGRIGFGDFCVFVNYSMVPLFETNRGPELYPVTFGFSFPNI</sequence>
<evidence type="ECO:0000256" key="1">
    <source>
        <dbReference type="SAM" id="SignalP"/>
    </source>
</evidence>